<dbReference type="AlphaFoldDB" id="A0A8T1VSF6"/>
<reference evidence="2" key="1">
    <citation type="submission" date="2021-02" db="EMBL/GenBank/DDBJ databases">
        <authorList>
            <person name="Palmer J.M."/>
        </authorList>
    </citation>
    <scope>NUCLEOTIDE SEQUENCE</scope>
    <source>
        <strain evidence="2">SCRP23</strain>
    </source>
</reference>
<keyword evidence="3" id="KW-1185">Reference proteome</keyword>
<protein>
    <submittedName>
        <fullName evidence="2">Uncharacterized protein</fullName>
    </submittedName>
</protein>
<organism evidence="2 3">
    <name type="scientific">Phytophthora boehmeriae</name>
    <dbReference type="NCBI Taxonomy" id="109152"/>
    <lineage>
        <taxon>Eukaryota</taxon>
        <taxon>Sar</taxon>
        <taxon>Stramenopiles</taxon>
        <taxon>Oomycota</taxon>
        <taxon>Peronosporomycetes</taxon>
        <taxon>Peronosporales</taxon>
        <taxon>Peronosporaceae</taxon>
        <taxon>Phytophthora</taxon>
    </lineage>
</organism>
<dbReference type="Proteomes" id="UP000693981">
    <property type="component" value="Unassembled WGS sequence"/>
</dbReference>
<dbReference type="OrthoDB" id="196657at2759"/>
<accession>A0A8T1VSF6</accession>
<gene>
    <name evidence="2" type="ORF">PHYBOEH_009648</name>
</gene>
<name>A0A8T1VSF6_9STRA</name>
<evidence type="ECO:0000256" key="1">
    <source>
        <dbReference type="SAM" id="MobiDB-lite"/>
    </source>
</evidence>
<sequence>MEVPDLAELLSEIDGEGASSPRLRLPQSISDEDEDGRAGTRKQSLRAQSPISPPKLHLEEESDEILEVEDKSPQSENAPPRERVRTEPKIEHVSWANSDPIPSKKLPPLVGITGAGSPQRRISSVGEVSHHALDRLGVNADILKKEKGMKKLGICDVDIVRSEELRRYTGISQHAPHSKVEFMFGFTDEQLHRDKAIKRLGTTEQEIMDDYSRRVSRLGVTNPLQL</sequence>
<evidence type="ECO:0000313" key="2">
    <source>
        <dbReference type="EMBL" id="KAG7384091.1"/>
    </source>
</evidence>
<proteinExistence type="predicted"/>
<dbReference type="EMBL" id="JAGDFL010000614">
    <property type="protein sequence ID" value="KAG7384091.1"/>
    <property type="molecule type" value="Genomic_DNA"/>
</dbReference>
<feature type="compositionally biased region" description="Basic and acidic residues" evidence="1">
    <location>
        <begin position="68"/>
        <end position="92"/>
    </location>
</feature>
<evidence type="ECO:0000313" key="3">
    <source>
        <dbReference type="Proteomes" id="UP000693981"/>
    </source>
</evidence>
<feature type="region of interest" description="Disordered" evidence="1">
    <location>
        <begin position="1"/>
        <end position="108"/>
    </location>
</feature>
<comment type="caution">
    <text evidence="2">The sequence shown here is derived from an EMBL/GenBank/DDBJ whole genome shotgun (WGS) entry which is preliminary data.</text>
</comment>